<dbReference type="AlphaFoldDB" id="A0A975AUT4"/>
<dbReference type="EMBL" id="CP060096">
    <property type="protein sequence ID" value="QSZ26854.1"/>
    <property type="molecule type" value="Genomic_DNA"/>
</dbReference>
<dbReference type="GO" id="GO:0005886">
    <property type="term" value="C:plasma membrane"/>
    <property type="evidence" value="ECO:0007669"/>
    <property type="project" value="UniProtKB-SubCell"/>
</dbReference>
<keyword evidence="6" id="KW-1003">Cell membrane</keyword>
<accession>A0A975AUT4</accession>
<dbReference type="InterPro" id="IPR051598">
    <property type="entry name" value="TSUP/Inactive_protease-like"/>
</dbReference>
<organism evidence="7 8">
    <name type="scientific">Aceticella autotrophica</name>
    <dbReference type="NCBI Taxonomy" id="2755338"/>
    <lineage>
        <taxon>Bacteria</taxon>
        <taxon>Bacillati</taxon>
        <taxon>Bacillota</taxon>
        <taxon>Clostridia</taxon>
        <taxon>Thermoanaerobacterales</taxon>
        <taxon>Thermoanaerobacteraceae</taxon>
        <taxon>Aceticella</taxon>
    </lineage>
</organism>
<keyword evidence="8" id="KW-1185">Reference proteome</keyword>
<protein>
    <recommendedName>
        <fullName evidence="6">Probable membrane transporter protein</fullName>
    </recommendedName>
</protein>
<dbReference type="KEGG" id="aaut:ACETAC_08210"/>
<evidence type="ECO:0000256" key="2">
    <source>
        <dbReference type="ARBA" id="ARBA00009142"/>
    </source>
</evidence>
<evidence type="ECO:0000313" key="8">
    <source>
        <dbReference type="Proteomes" id="UP000671913"/>
    </source>
</evidence>
<keyword evidence="3 6" id="KW-0812">Transmembrane</keyword>
<keyword evidence="4 6" id="KW-1133">Transmembrane helix</keyword>
<feature type="transmembrane region" description="Helical" evidence="6">
    <location>
        <begin position="74"/>
        <end position="93"/>
    </location>
</feature>
<dbReference type="Pfam" id="PF01925">
    <property type="entry name" value="TauE"/>
    <property type="match status" value="1"/>
</dbReference>
<comment type="similarity">
    <text evidence="2 6">Belongs to the 4-toluene sulfonate uptake permease (TSUP) (TC 2.A.102) family.</text>
</comment>
<evidence type="ECO:0000256" key="4">
    <source>
        <dbReference type="ARBA" id="ARBA00022989"/>
    </source>
</evidence>
<evidence type="ECO:0000256" key="6">
    <source>
        <dbReference type="RuleBase" id="RU363041"/>
    </source>
</evidence>
<dbReference type="Proteomes" id="UP000671913">
    <property type="component" value="Chromosome"/>
</dbReference>
<comment type="subcellular location">
    <subcellularLocation>
        <location evidence="6">Cell membrane</location>
        <topology evidence="6">Multi-pass membrane protein</topology>
    </subcellularLocation>
    <subcellularLocation>
        <location evidence="1">Membrane</location>
        <topology evidence="1">Multi-pass membrane protein</topology>
    </subcellularLocation>
</comment>
<dbReference type="PANTHER" id="PTHR43701:SF2">
    <property type="entry name" value="MEMBRANE TRANSPORTER PROTEIN YJNA-RELATED"/>
    <property type="match status" value="1"/>
</dbReference>
<dbReference type="RefSeq" id="WP_284679545.1">
    <property type="nucleotide sequence ID" value="NZ_CP060096.1"/>
</dbReference>
<name>A0A975AUT4_9THEO</name>
<feature type="transmembrane region" description="Helical" evidence="6">
    <location>
        <begin position="42"/>
        <end position="62"/>
    </location>
</feature>
<proteinExistence type="inferred from homology"/>
<evidence type="ECO:0000256" key="3">
    <source>
        <dbReference type="ARBA" id="ARBA00022692"/>
    </source>
</evidence>
<evidence type="ECO:0000256" key="1">
    <source>
        <dbReference type="ARBA" id="ARBA00004141"/>
    </source>
</evidence>
<feature type="transmembrane region" description="Helical" evidence="6">
    <location>
        <begin position="7"/>
        <end position="36"/>
    </location>
</feature>
<dbReference type="InterPro" id="IPR002781">
    <property type="entry name" value="TM_pro_TauE-like"/>
</dbReference>
<evidence type="ECO:0000256" key="5">
    <source>
        <dbReference type="ARBA" id="ARBA00023136"/>
    </source>
</evidence>
<dbReference type="PANTHER" id="PTHR43701">
    <property type="entry name" value="MEMBRANE TRANSPORTER PROTEIN MJ0441-RELATED"/>
    <property type="match status" value="1"/>
</dbReference>
<evidence type="ECO:0000313" key="7">
    <source>
        <dbReference type="EMBL" id="QSZ26854.1"/>
    </source>
</evidence>
<reference evidence="7" key="1">
    <citation type="submission" date="2020-08" db="EMBL/GenBank/DDBJ databases">
        <title>Genomic insights into the carbon and energy metabolism of the first obligate autotrophic acetogenic bacterium Aceticella autotrophica gen. nov., sp. nov.</title>
        <authorList>
            <person name="Toshchakov S.V."/>
            <person name="Elcheninov A.G."/>
            <person name="Kublanov I.V."/>
            <person name="Frolov E.N."/>
            <person name="Lebedinsky A.V."/>
        </authorList>
    </citation>
    <scope>NUCLEOTIDE SEQUENCE</scope>
    <source>
        <strain evidence="7">3443-3Ac</strain>
    </source>
</reference>
<sequence>MVNIIIYILIGLSAGVLSGLLGIGGGLLVVPALIYICGFDQLKAQGTSLAIMLPPVGLAAFLEYYKHGNTDLKAGMIIAMMLVIGSIFGAKFACYIPAAYLRKFFGFFMLIFSVKMILEK</sequence>
<keyword evidence="5 6" id="KW-0472">Membrane</keyword>
<gene>
    <name evidence="7" type="ORF">ACETAC_08210</name>
</gene>